<evidence type="ECO:0000256" key="1">
    <source>
        <dbReference type="SAM" id="MobiDB-lite"/>
    </source>
</evidence>
<evidence type="ECO:0000256" key="2">
    <source>
        <dbReference type="SAM" id="Phobius"/>
    </source>
</evidence>
<feature type="compositionally biased region" description="Basic residues" evidence="1">
    <location>
        <begin position="240"/>
        <end position="250"/>
    </location>
</feature>
<dbReference type="AlphaFoldDB" id="W6MME3"/>
<accession>W6MME3</accession>
<evidence type="ECO:0000313" key="4">
    <source>
        <dbReference type="Proteomes" id="UP000019384"/>
    </source>
</evidence>
<keyword evidence="4" id="KW-1185">Reference proteome</keyword>
<feature type="compositionally biased region" description="Polar residues" evidence="1">
    <location>
        <begin position="28"/>
        <end position="39"/>
    </location>
</feature>
<keyword evidence="2" id="KW-1133">Transmembrane helix</keyword>
<evidence type="ECO:0000313" key="3">
    <source>
        <dbReference type="EMBL" id="CDK27754.1"/>
    </source>
</evidence>
<feature type="compositionally biased region" description="Basic and acidic residues" evidence="1">
    <location>
        <begin position="43"/>
        <end position="58"/>
    </location>
</feature>
<feature type="region of interest" description="Disordered" evidence="1">
    <location>
        <begin position="294"/>
        <end position="358"/>
    </location>
</feature>
<protein>
    <recommendedName>
        <fullName evidence="5">Maintenance of telomere capping protein 4</fullName>
    </recommendedName>
</protein>
<dbReference type="PANTHER" id="PTHR38426">
    <property type="entry name" value="MAINTENANCE OF TELOMERE CAPPING PROTEIN 4"/>
    <property type="match status" value="1"/>
</dbReference>
<organism evidence="3 4">
    <name type="scientific">Kuraishia capsulata CBS 1993</name>
    <dbReference type="NCBI Taxonomy" id="1382522"/>
    <lineage>
        <taxon>Eukaryota</taxon>
        <taxon>Fungi</taxon>
        <taxon>Dikarya</taxon>
        <taxon>Ascomycota</taxon>
        <taxon>Saccharomycotina</taxon>
        <taxon>Pichiomycetes</taxon>
        <taxon>Pichiales</taxon>
        <taxon>Pichiaceae</taxon>
        <taxon>Kuraishia</taxon>
    </lineage>
</organism>
<dbReference type="GeneID" id="34521135"/>
<gene>
    <name evidence="3" type="ORF">KUCA_T00003733001</name>
</gene>
<dbReference type="OrthoDB" id="4064064at2759"/>
<dbReference type="Proteomes" id="UP000019384">
    <property type="component" value="Unassembled WGS sequence"/>
</dbReference>
<keyword evidence="2" id="KW-0472">Membrane</keyword>
<dbReference type="RefSeq" id="XP_022459747.1">
    <property type="nucleotide sequence ID" value="XM_022602178.1"/>
</dbReference>
<dbReference type="EMBL" id="HG793128">
    <property type="protein sequence ID" value="CDK27754.1"/>
    <property type="molecule type" value="Genomic_DNA"/>
</dbReference>
<feature type="region of interest" description="Disordered" evidence="1">
    <location>
        <begin position="238"/>
        <end position="263"/>
    </location>
</feature>
<dbReference type="PANTHER" id="PTHR38426:SF1">
    <property type="entry name" value="MAINTENANCE OF TELOMERE CAPPING PROTEIN 4"/>
    <property type="match status" value="1"/>
</dbReference>
<feature type="transmembrane region" description="Helical" evidence="2">
    <location>
        <begin position="550"/>
        <end position="568"/>
    </location>
</feature>
<proteinExistence type="predicted"/>
<reference evidence="3" key="2">
    <citation type="submission" date="2014-02" db="EMBL/GenBank/DDBJ databases">
        <title>Complete DNA sequence of /Kuraishia capsulata/ illustrates novel genomic features among budding yeasts (/Saccharomycotina/).</title>
        <authorList>
            <person name="Morales L."/>
            <person name="Noel B."/>
            <person name="Porcel B."/>
            <person name="Marcet-Houben M."/>
            <person name="Hullo M-F."/>
            <person name="Sacerdot C."/>
            <person name="Tekaia F."/>
            <person name="Leh-Louis V."/>
            <person name="Despons L."/>
            <person name="Khanna V."/>
            <person name="Aury J-M."/>
            <person name="Barbe V."/>
            <person name="Couloux A."/>
            <person name="Labadie K."/>
            <person name="Pelletier E."/>
            <person name="Souciet J-L."/>
            <person name="Boekhout T."/>
            <person name="Gabaldon T."/>
            <person name="Wincker P."/>
            <person name="Dujon B."/>
        </authorList>
    </citation>
    <scope>NUCLEOTIDE SEQUENCE</scope>
    <source>
        <strain evidence="3">CBS 1993</strain>
    </source>
</reference>
<dbReference type="STRING" id="1382522.W6MME3"/>
<reference evidence="3" key="1">
    <citation type="submission" date="2013-12" db="EMBL/GenBank/DDBJ databases">
        <authorList>
            <person name="Genoscope - CEA"/>
        </authorList>
    </citation>
    <scope>NUCLEOTIDE SEQUENCE</scope>
    <source>
        <strain evidence="3">CBS 1993</strain>
    </source>
</reference>
<dbReference type="InterPro" id="IPR038769">
    <property type="entry name" value="MTC4"/>
</dbReference>
<evidence type="ECO:0008006" key="5">
    <source>
        <dbReference type="Google" id="ProtNLM"/>
    </source>
</evidence>
<sequence length="584" mass="67822">MQGASPRAEDEGAFTDSPIGSAKRSNTRKYGSLNQNKSLRLNKRAEASKLRPSNDKSQNESILEQTSELTSTFLRIRKRLMTDLNIDPELTHQKFELDQRNEETKTFENWHISEATRNRADRVRIALTLYYTNIQKNLAIYHPDEKNLGTKYPGVEGVYNPLQVIRNRKIRKRHKERFDELDVNIVPSPSQVFSKYKHHRLTWQVNLKEHLEDLHWREQHWAELKDHNGKTWFPQEKSSRFHHRHGHHNSHTYSTRETGDSAPEYGRRMHEQLFADFDGASAFARDEDHSRSTSLVSSVGKSSQDDPQPPKSNSLVSLFAKAGHASRPSRNERSSSKHRRLSKSPMGPPVLIPSSNSSKMDLTEPILFKIEPPPSPSIPPALPETKQIKFEHVEQRKSTDSSMNDELDVQVKTLKKLQASVQVYENYIDTQHEVLNLKFDKISRLVASKTRECNENYTRLERNVIRDFEVFFQNRFKDSDEHKRFLSTKYERKLDYLLSLADRTIGDISTSVTLDVRRLNERVDKFGNNLGVLSSDDMGMNLAYKFLENLIVLSLWVIWVFVSSYRVVKKILMMIIMVLGWAFC</sequence>
<keyword evidence="2" id="KW-0812">Transmembrane</keyword>
<dbReference type="HOGENOM" id="CLU_024520_0_0_1"/>
<name>W6MME3_9ASCO</name>
<feature type="region of interest" description="Disordered" evidence="1">
    <location>
        <begin position="1"/>
        <end position="64"/>
    </location>
</feature>